<reference evidence="5" key="1">
    <citation type="submission" date="2015-07" db="EMBL/GenBank/DDBJ databases">
        <title>Lactobacillus ginsenosidimutans/EMML 3141/ whole genome sequencing.</title>
        <authorList>
            <person name="Kim M.K."/>
            <person name="Im W.-T."/>
            <person name="Srinivasan S."/>
            <person name="Lee J.-J."/>
        </authorList>
    </citation>
    <scope>NUCLEOTIDE SEQUENCE [LARGE SCALE GENOMIC DNA]</scope>
    <source>
        <strain evidence="5">EMML 3041</strain>
    </source>
</reference>
<dbReference type="RefSeq" id="WP_048702477.1">
    <property type="nucleotide sequence ID" value="NZ_CP012034.1"/>
</dbReference>
<dbReference type="OrthoDB" id="9780707at2"/>
<evidence type="ECO:0000313" key="4">
    <source>
        <dbReference type="EMBL" id="AKP66214.1"/>
    </source>
</evidence>
<dbReference type="NCBIfam" id="TIGR00715">
    <property type="entry name" value="precor6x_red"/>
    <property type="match status" value="1"/>
</dbReference>
<sequence length="250" mass="27999">MILMMGGTTESLQIADFLEESHVDFIISVVSQYGADLALKHHDKVNVAAMDTNQLVEFIHNNDINLILDATHPFAKVASQNAMDAVNQTGIKYIRFERQNTYENDKNIVLMEDIDQVCNALNKTTGNVYLTTGSNTIGDYIDRLGVDRIHVRVLPVTRVMEKLTRLNVPADRIDGMRGPFEKSLNIELLKHANATALVTKESGKQGGINEKIEACQDLNIPCYIIKRPKLDYPVEVDNLADLKTKMEELA</sequence>
<comment type="pathway">
    <text evidence="1">Cofactor biosynthesis; adenosylcobalamin biosynthesis.</text>
</comment>
<dbReference type="PANTHER" id="PTHR36925">
    <property type="entry name" value="COBALT-PRECORRIN-6A REDUCTASE"/>
    <property type="match status" value="1"/>
</dbReference>
<dbReference type="Pfam" id="PF02571">
    <property type="entry name" value="CbiJ"/>
    <property type="match status" value="1"/>
</dbReference>
<dbReference type="UniPathway" id="UPA00148"/>
<dbReference type="InterPro" id="IPR003723">
    <property type="entry name" value="Precorrin-6x_reduct"/>
</dbReference>
<dbReference type="EMBL" id="CP012034">
    <property type="protein sequence ID" value="AKP66214.1"/>
    <property type="molecule type" value="Genomic_DNA"/>
</dbReference>
<accession>A0A0H4QD01</accession>
<organism evidence="4 5">
    <name type="scientific">Companilactobacillus ginsenosidimutans</name>
    <dbReference type="NCBI Taxonomy" id="1007676"/>
    <lineage>
        <taxon>Bacteria</taxon>
        <taxon>Bacillati</taxon>
        <taxon>Bacillota</taxon>
        <taxon>Bacilli</taxon>
        <taxon>Lactobacillales</taxon>
        <taxon>Lactobacillaceae</taxon>
        <taxon>Companilactobacillus</taxon>
    </lineage>
</organism>
<evidence type="ECO:0000313" key="5">
    <source>
        <dbReference type="Proteomes" id="UP000036106"/>
    </source>
</evidence>
<dbReference type="PATRIC" id="fig|1007676.4.peg.151"/>
<dbReference type="Proteomes" id="UP000036106">
    <property type="component" value="Chromosome"/>
</dbReference>
<keyword evidence="3" id="KW-0560">Oxidoreductase</keyword>
<dbReference type="PANTHER" id="PTHR36925:SF1">
    <property type="entry name" value="COBALT-PRECORRIN-6A REDUCTASE"/>
    <property type="match status" value="1"/>
</dbReference>
<dbReference type="GO" id="GO:0009236">
    <property type="term" value="P:cobalamin biosynthetic process"/>
    <property type="evidence" value="ECO:0007669"/>
    <property type="project" value="UniProtKB-UniPathway"/>
</dbReference>
<gene>
    <name evidence="4" type="ORF">ABM34_00720</name>
</gene>
<dbReference type="KEGG" id="lgn:ABM34_00720"/>
<dbReference type="PROSITE" id="PS51014">
    <property type="entry name" value="COBK_CBIJ"/>
    <property type="match status" value="1"/>
</dbReference>
<proteinExistence type="predicted"/>
<name>A0A0H4QD01_9LACO</name>
<protein>
    <submittedName>
        <fullName evidence="4">Precorrin-6x reductase</fullName>
    </submittedName>
</protein>
<keyword evidence="5" id="KW-1185">Reference proteome</keyword>
<dbReference type="STRING" id="1007676.ABM34_00720"/>
<evidence type="ECO:0000256" key="3">
    <source>
        <dbReference type="ARBA" id="ARBA00023002"/>
    </source>
</evidence>
<dbReference type="GO" id="GO:0016994">
    <property type="term" value="F:precorrin-6A reductase activity"/>
    <property type="evidence" value="ECO:0007669"/>
    <property type="project" value="InterPro"/>
</dbReference>
<evidence type="ECO:0000256" key="1">
    <source>
        <dbReference type="ARBA" id="ARBA00004953"/>
    </source>
</evidence>
<dbReference type="AlphaFoldDB" id="A0A0H4QD01"/>
<evidence type="ECO:0000256" key="2">
    <source>
        <dbReference type="ARBA" id="ARBA00022573"/>
    </source>
</evidence>
<keyword evidence="2" id="KW-0169">Cobalamin biosynthesis</keyword>